<evidence type="ECO:0000256" key="3">
    <source>
        <dbReference type="ARBA" id="ARBA00022821"/>
    </source>
</evidence>
<dbReference type="GO" id="GO:0043531">
    <property type="term" value="F:ADP binding"/>
    <property type="evidence" value="ECO:0007669"/>
    <property type="project" value="InterPro"/>
</dbReference>
<evidence type="ECO:0000256" key="2">
    <source>
        <dbReference type="ARBA" id="ARBA00022737"/>
    </source>
</evidence>
<dbReference type="PANTHER" id="PTHR11017">
    <property type="entry name" value="LEUCINE-RICH REPEAT-CONTAINING PROTEIN"/>
    <property type="match status" value="1"/>
</dbReference>
<dbReference type="InterPro" id="IPR032675">
    <property type="entry name" value="LRR_dom_sf"/>
</dbReference>
<dbReference type="GO" id="GO:0051707">
    <property type="term" value="P:response to other organism"/>
    <property type="evidence" value="ECO:0007669"/>
    <property type="project" value="UniProtKB-ARBA"/>
</dbReference>
<dbReference type="GO" id="GO:0006952">
    <property type="term" value="P:defense response"/>
    <property type="evidence" value="ECO:0007669"/>
    <property type="project" value="UniProtKB-KW"/>
</dbReference>
<protein>
    <submittedName>
        <fullName evidence="7">Uncharacterized protein</fullName>
    </submittedName>
</protein>
<dbReference type="PANTHER" id="PTHR11017:SF577">
    <property type="entry name" value="DISEASE RESISTANCE PROTEIN (TIR-NBS-LRR CLASS), PUTATIVE-RELATED"/>
    <property type="match status" value="1"/>
</dbReference>
<dbReference type="InterPro" id="IPR042197">
    <property type="entry name" value="Apaf_helical"/>
</dbReference>
<evidence type="ECO:0000259" key="4">
    <source>
        <dbReference type="Pfam" id="PF00931"/>
    </source>
</evidence>
<proteinExistence type="predicted"/>
<dbReference type="PRINTS" id="PR00364">
    <property type="entry name" value="DISEASERSIST"/>
</dbReference>
<dbReference type="InterPro" id="IPR027417">
    <property type="entry name" value="P-loop_NTPase"/>
</dbReference>
<dbReference type="Pfam" id="PF23282">
    <property type="entry name" value="WHD_ROQ1"/>
    <property type="match status" value="1"/>
</dbReference>
<keyword evidence="8" id="KW-1185">Reference proteome</keyword>
<dbReference type="OrthoDB" id="660555at2759"/>
<name>A0A5N6PJE7_9ASTR</name>
<dbReference type="Pfam" id="PF23598">
    <property type="entry name" value="LRR_14"/>
    <property type="match status" value="1"/>
</dbReference>
<gene>
    <name evidence="7" type="ORF">E3N88_09540</name>
</gene>
<accession>A0A5N6PJE7</accession>
<dbReference type="InterPro" id="IPR058192">
    <property type="entry name" value="WHD_ROQ1-like"/>
</dbReference>
<organism evidence="7 8">
    <name type="scientific">Mikania micrantha</name>
    <name type="common">bitter vine</name>
    <dbReference type="NCBI Taxonomy" id="192012"/>
    <lineage>
        <taxon>Eukaryota</taxon>
        <taxon>Viridiplantae</taxon>
        <taxon>Streptophyta</taxon>
        <taxon>Embryophyta</taxon>
        <taxon>Tracheophyta</taxon>
        <taxon>Spermatophyta</taxon>
        <taxon>Magnoliopsida</taxon>
        <taxon>eudicotyledons</taxon>
        <taxon>Gunneridae</taxon>
        <taxon>Pentapetalae</taxon>
        <taxon>asterids</taxon>
        <taxon>campanulids</taxon>
        <taxon>Asterales</taxon>
        <taxon>Asteraceae</taxon>
        <taxon>Asteroideae</taxon>
        <taxon>Heliantheae alliance</taxon>
        <taxon>Eupatorieae</taxon>
        <taxon>Mikania</taxon>
    </lineage>
</organism>
<dbReference type="Pfam" id="PF00931">
    <property type="entry name" value="NB-ARC"/>
    <property type="match status" value="1"/>
</dbReference>
<feature type="domain" description="Disease resistance protein Roq1-like winged-helix" evidence="5">
    <location>
        <begin position="231"/>
        <end position="300"/>
    </location>
</feature>
<evidence type="ECO:0000313" key="8">
    <source>
        <dbReference type="Proteomes" id="UP000326396"/>
    </source>
</evidence>
<keyword evidence="3" id="KW-0611">Plant defense</keyword>
<reference evidence="7 8" key="1">
    <citation type="submission" date="2019-05" db="EMBL/GenBank/DDBJ databases">
        <title>Mikania micrantha, genome provides insights into the molecular mechanism of rapid growth.</title>
        <authorList>
            <person name="Liu B."/>
        </authorList>
    </citation>
    <scope>NUCLEOTIDE SEQUENCE [LARGE SCALE GENOMIC DNA]</scope>
    <source>
        <strain evidence="7">NLD-2019</strain>
        <tissue evidence="7">Leaf</tissue>
    </source>
</reference>
<dbReference type="Gene3D" id="1.10.8.430">
    <property type="entry name" value="Helical domain of apoptotic protease-activating factors"/>
    <property type="match status" value="1"/>
</dbReference>
<dbReference type="Gene3D" id="3.40.50.300">
    <property type="entry name" value="P-loop containing nucleotide triphosphate hydrolases"/>
    <property type="match status" value="1"/>
</dbReference>
<feature type="domain" description="Disease resistance R13L4/SHOC-2-like LRR" evidence="6">
    <location>
        <begin position="485"/>
        <end position="592"/>
    </location>
</feature>
<sequence length="672" mass="76314">MGNGRCWEDDFGTGIFDHISIWFEGSSFVQNVRECSKGSLSGLKELQKQVLKDVLNDRSIDVTSVTDGVNKMKKMMPGRKFKRHRVMGSRKVLVVLDDVDGIDQLEALARKPSWFKPGSRIIITTRDKQVLIAQGVHVDNIYNICLLSDDEAICLFSKRAFRTEFPVQGYEELSEKVVHYAAGLPLTIKVLGSFLCGRPEPIWLETLKRLKKIPLDETLKILEISYDGLEEEYKEIFLDIACILKGVQKNNAIRILESCGFHAQIGLEVLEQKSLINISSYGDLGMHDHIEEMGRNIVRRLHPDEPNRHSRLWVEEETEKILVNDLGTKATRSMKLMFGHIHPAIVMKSLRKMKELRILWASGCCNNVDHVSEKWEFNEGVQYLPDTLRSLQIHAPVGSLKKLTSLKLNGCSRFEYVGVSIHQNCLAMLELIVEPLGICPLHPNSNLPKFKLQCKYVEVLPLSGGNIEKLISFGLCACTNLESFSASICGLQHLTALTLEGCIPEVPKDLWKLESLEQLTLSMKEINHLPDNICMLKHLKYLDLKSCWLLEQLPMDLGGLQCLEELHLTDCISLRDIPDNICKLKFLKKLHLPYCIQVEKLPEELGRLECLKLLDIEGAGISRLSESIFQLKDLCIIGSTWRLESYGFTSVTERSKNIALCYIGHYFDLNLK</sequence>
<comment type="caution">
    <text evidence="7">The sequence shown here is derived from an EMBL/GenBank/DDBJ whole genome shotgun (WGS) entry which is preliminary data.</text>
</comment>
<feature type="domain" description="NB-ARC" evidence="4">
    <location>
        <begin position="43"/>
        <end position="163"/>
    </location>
</feature>
<keyword evidence="1" id="KW-0433">Leucine-rich repeat</keyword>
<dbReference type="InterPro" id="IPR002182">
    <property type="entry name" value="NB-ARC"/>
</dbReference>
<dbReference type="AlphaFoldDB" id="A0A5N6PJE7"/>
<dbReference type="EMBL" id="SZYD01000004">
    <property type="protein sequence ID" value="KAD6454834.1"/>
    <property type="molecule type" value="Genomic_DNA"/>
</dbReference>
<evidence type="ECO:0000256" key="1">
    <source>
        <dbReference type="ARBA" id="ARBA00022614"/>
    </source>
</evidence>
<dbReference type="InterPro" id="IPR055414">
    <property type="entry name" value="LRR_R13L4/SHOC2-like"/>
</dbReference>
<evidence type="ECO:0000313" key="7">
    <source>
        <dbReference type="EMBL" id="KAD6454834.1"/>
    </source>
</evidence>
<evidence type="ECO:0000259" key="5">
    <source>
        <dbReference type="Pfam" id="PF23282"/>
    </source>
</evidence>
<dbReference type="InterPro" id="IPR044974">
    <property type="entry name" value="Disease_R_plants"/>
</dbReference>
<dbReference type="SUPFAM" id="SSF52540">
    <property type="entry name" value="P-loop containing nucleoside triphosphate hydrolases"/>
    <property type="match status" value="1"/>
</dbReference>
<evidence type="ECO:0000259" key="6">
    <source>
        <dbReference type="Pfam" id="PF23598"/>
    </source>
</evidence>
<keyword evidence="2" id="KW-0677">Repeat</keyword>
<dbReference type="Gene3D" id="3.80.10.10">
    <property type="entry name" value="Ribonuclease Inhibitor"/>
    <property type="match status" value="2"/>
</dbReference>
<dbReference type="Proteomes" id="UP000326396">
    <property type="component" value="Linkage Group LG12"/>
</dbReference>
<dbReference type="SUPFAM" id="SSF52058">
    <property type="entry name" value="L domain-like"/>
    <property type="match status" value="1"/>
</dbReference>